<dbReference type="SUPFAM" id="SSF52413">
    <property type="entry name" value="UDP-glucose/GDP-mannose dehydrogenase C-terminal domain"/>
    <property type="match status" value="1"/>
</dbReference>
<dbReference type="Gene3D" id="1.20.5.100">
    <property type="entry name" value="Cytochrome c1, transmembrane anchor, C-terminal"/>
    <property type="match status" value="1"/>
</dbReference>
<dbReference type="InterPro" id="IPR014027">
    <property type="entry name" value="UDP-Glc/GDP-Man_DH_C"/>
</dbReference>
<dbReference type="Pfam" id="PF03721">
    <property type="entry name" value="UDPG_MGDP_dh_N"/>
    <property type="match status" value="1"/>
</dbReference>
<evidence type="ECO:0000256" key="9">
    <source>
        <dbReference type="PIRSR" id="PIRSR500134-2"/>
    </source>
</evidence>
<dbReference type="InterPro" id="IPR017476">
    <property type="entry name" value="UDP-Glc/GDP-Man"/>
</dbReference>
<dbReference type="PIRSF" id="PIRSF000124">
    <property type="entry name" value="UDPglc_GDPman_dh"/>
    <property type="match status" value="1"/>
</dbReference>
<comment type="catalytic activity">
    <reaction evidence="6 7">
        <text>UDP-alpha-D-glucose + 2 NAD(+) + H2O = UDP-alpha-D-glucuronate + 2 NADH + 3 H(+)</text>
        <dbReference type="Rhea" id="RHEA:23596"/>
        <dbReference type="ChEBI" id="CHEBI:15377"/>
        <dbReference type="ChEBI" id="CHEBI:15378"/>
        <dbReference type="ChEBI" id="CHEBI:57540"/>
        <dbReference type="ChEBI" id="CHEBI:57945"/>
        <dbReference type="ChEBI" id="CHEBI:58052"/>
        <dbReference type="ChEBI" id="CHEBI:58885"/>
        <dbReference type="EC" id="1.1.1.22"/>
    </reaction>
</comment>
<accession>A0A951QAM3</accession>
<evidence type="ECO:0000256" key="1">
    <source>
        <dbReference type="ARBA" id="ARBA00004701"/>
    </source>
</evidence>
<dbReference type="PANTHER" id="PTHR43750">
    <property type="entry name" value="UDP-GLUCOSE 6-DEHYDROGENASE TUAD"/>
    <property type="match status" value="1"/>
</dbReference>
<dbReference type="Pfam" id="PF03720">
    <property type="entry name" value="UDPG_MGDP_dh_C"/>
    <property type="match status" value="1"/>
</dbReference>
<evidence type="ECO:0000256" key="3">
    <source>
        <dbReference type="ARBA" id="ARBA00012954"/>
    </source>
</evidence>
<comment type="pathway">
    <text evidence="1">Nucleotide-sugar biosynthesis; UDP-alpha-D-glucuronate biosynthesis; UDP-alpha-D-glucuronate from UDP-alpha-D-glucose: step 1/1.</text>
</comment>
<dbReference type="Gene3D" id="3.40.50.720">
    <property type="entry name" value="NAD(P)-binding Rossmann-like Domain"/>
    <property type="match status" value="2"/>
</dbReference>
<feature type="binding site" evidence="10">
    <location>
        <position position="122"/>
    </location>
    <ligand>
        <name>NAD(+)</name>
        <dbReference type="ChEBI" id="CHEBI:57540"/>
    </ligand>
</feature>
<feature type="binding site" evidence="10">
    <location>
        <position position="30"/>
    </location>
    <ligand>
        <name>NAD(+)</name>
        <dbReference type="ChEBI" id="CHEBI:57540"/>
    </ligand>
</feature>
<evidence type="ECO:0000313" key="13">
    <source>
        <dbReference type="Proteomes" id="UP000757435"/>
    </source>
</evidence>
<dbReference type="SUPFAM" id="SSF51735">
    <property type="entry name" value="NAD(P)-binding Rossmann-fold domains"/>
    <property type="match status" value="1"/>
</dbReference>
<dbReference type="InterPro" id="IPR028357">
    <property type="entry name" value="UDPglc_DH_bac"/>
</dbReference>
<evidence type="ECO:0000256" key="5">
    <source>
        <dbReference type="ARBA" id="ARBA00023027"/>
    </source>
</evidence>
<dbReference type="InterPro" id="IPR036291">
    <property type="entry name" value="NAD(P)-bd_dom_sf"/>
</dbReference>
<dbReference type="InterPro" id="IPR036220">
    <property type="entry name" value="UDP-Glc/GDP-Man_DH_C_sf"/>
</dbReference>
<feature type="binding site" evidence="9">
    <location>
        <position position="287"/>
    </location>
    <ligand>
        <name>substrate</name>
    </ligand>
</feature>
<protein>
    <recommendedName>
        <fullName evidence="3 7">UDP-glucose 6-dehydrogenase</fullName>
        <ecNumber evidence="3 7">1.1.1.22</ecNumber>
    </recommendedName>
</protein>
<feature type="binding site" evidence="10">
    <location>
        <position position="86"/>
    </location>
    <ligand>
        <name>NAD(+)</name>
        <dbReference type="ChEBI" id="CHEBI:57540"/>
    </ligand>
</feature>
<feature type="binding site" evidence="10">
    <location>
        <position position="173"/>
    </location>
    <ligand>
        <name>NAD(+)</name>
        <dbReference type="ChEBI" id="CHEBI:57540"/>
    </ligand>
</feature>
<reference evidence="12" key="2">
    <citation type="journal article" date="2022" name="Microbiol. Resour. Announc.">
        <title>Metagenome Sequencing to Explore Phylogenomics of Terrestrial Cyanobacteria.</title>
        <authorList>
            <person name="Ward R.D."/>
            <person name="Stajich J.E."/>
            <person name="Johansen J.R."/>
            <person name="Huntemann M."/>
            <person name="Clum A."/>
            <person name="Foster B."/>
            <person name="Foster B."/>
            <person name="Roux S."/>
            <person name="Palaniappan K."/>
            <person name="Varghese N."/>
            <person name="Mukherjee S."/>
            <person name="Reddy T.B.K."/>
            <person name="Daum C."/>
            <person name="Copeland A."/>
            <person name="Chen I.A."/>
            <person name="Ivanova N.N."/>
            <person name="Kyrpides N.C."/>
            <person name="Shapiro N."/>
            <person name="Eloe-Fadrosh E.A."/>
            <person name="Pietrasiak N."/>
        </authorList>
    </citation>
    <scope>NUCLEOTIDE SEQUENCE</scope>
    <source>
        <strain evidence="12">UHER 2000/2452</strain>
    </source>
</reference>
<keyword evidence="4 7" id="KW-0560">Oxidoreductase</keyword>
<evidence type="ECO:0000256" key="2">
    <source>
        <dbReference type="ARBA" id="ARBA00006601"/>
    </source>
</evidence>
<dbReference type="EC" id="1.1.1.22" evidence="3 7"/>
<evidence type="ECO:0000256" key="6">
    <source>
        <dbReference type="ARBA" id="ARBA00047473"/>
    </source>
</evidence>
<dbReference type="EMBL" id="JAHHHD010000010">
    <property type="protein sequence ID" value="MBW4659278.1"/>
    <property type="molecule type" value="Genomic_DNA"/>
</dbReference>
<dbReference type="GO" id="GO:0000271">
    <property type="term" value="P:polysaccharide biosynthetic process"/>
    <property type="evidence" value="ECO:0007669"/>
    <property type="project" value="InterPro"/>
</dbReference>
<feature type="binding site" evidence="10">
    <location>
        <position position="293"/>
    </location>
    <ligand>
        <name>NAD(+)</name>
        <dbReference type="ChEBI" id="CHEBI:57540"/>
    </ligand>
</feature>
<dbReference type="GO" id="GO:0051287">
    <property type="term" value="F:NAD binding"/>
    <property type="evidence" value="ECO:0007669"/>
    <property type="project" value="InterPro"/>
</dbReference>
<dbReference type="PANTHER" id="PTHR43750:SF3">
    <property type="entry name" value="UDP-GLUCOSE 6-DEHYDROGENASE TUAD"/>
    <property type="match status" value="1"/>
</dbReference>
<dbReference type="AlphaFoldDB" id="A0A951QAM3"/>
<evidence type="ECO:0000259" key="11">
    <source>
        <dbReference type="SMART" id="SM00984"/>
    </source>
</evidence>
<dbReference type="Pfam" id="PF00984">
    <property type="entry name" value="UDPG_MGDP_dh"/>
    <property type="match status" value="1"/>
</dbReference>
<dbReference type="SUPFAM" id="SSF48179">
    <property type="entry name" value="6-phosphogluconate dehydrogenase C-terminal domain-like"/>
    <property type="match status" value="1"/>
</dbReference>
<feature type="binding site" evidence="9">
    <location>
        <begin position="279"/>
        <end position="283"/>
    </location>
    <ligand>
        <name>substrate</name>
    </ligand>
</feature>
<keyword evidence="5 7" id="KW-0520">NAD</keyword>
<sequence length="463" mass="49927">MQVCVIGTGYVGLVTGVCLAHIGHRVICVDNNEAKVALMQSGQSPIFEPGLSELMQDAIQSGKIEFTTDLNAGVSHGEVLFIAVGTPPLPTGESDTRYVEAVARGIGAHLNGGYKVIVNKSTVPIGSGDWVRMLVLDGVAERQQTLVSSGNSPVATEAAVDFDVVSNPEFLREGCAIFDTLNPDRIVLGSNSQRAIGMMRELYAPIVSREFAENKLLPTVPVVVTDLSSAEMVKYASNAFLATKISFINEIANICDRVGADVTQVAKGIGLDSRIGAKFLQAGIGWGGSCFPKDVAALIHTAEDYGYEAQLLKSAVSVNQRQRMIAVEKLQQVLKILKGKTIGLLGLTFKPDTDDLRDAPSLDLIEQLHRLGARVKAYDPLVAQSGMRHGLSNVQVETDPERLADGCDALVLVTDWKQFLTLDYEKMAKLMSQPLMIDGRNFLDQSVLETAGFRYLGVGRQGY</sequence>
<name>A0A951QAM3_9CYAN</name>
<evidence type="ECO:0000256" key="4">
    <source>
        <dbReference type="ARBA" id="ARBA00023002"/>
    </source>
</evidence>
<organism evidence="12 13">
    <name type="scientific">Drouetiella hepatica Uher 2000/2452</name>
    <dbReference type="NCBI Taxonomy" id="904376"/>
    <lineage>
        <taxon>Bacteria</taxon>
        <taxon>Bacillati</taxon>
        <taxon>Cyanobacteriota</taxon>
        <taxon>Cyanophyceae</taxon>
        <taxon>Oculatellales</taxon>
        <taxon>Oculatellaceae</taxon>
        <taxon>Drouetiella</taxon>
    </lineage>
</organism>
<feature type="domain" description="UDP-glucose/GDP-mannose dehydrogenase C-terminal" evidence="11">
    <location>
        <begin position="343"/>
        <end position="445"/>
    </location>
</feature>
<feature type="binding site" evidence="9">
    <location>
        <position position="350"/>
    </location>
    <ligand>
        <name>substrate</name>
    </ligand>
</feature>
<reference evidence="12" key="1">
    <citation type="submission" date="2021-05" db="EMBL/GenBank/DDBJ databases">
        <authorList>
            <person name="Pietrasiak N."/>
            <person name="Ward R."/>
            <person name="Stajich J.E."/>
            <person name="Kurbessoian T."/>
        </authorList>
    </citation>
    <scope>NUCLEOTIDE SEQUENCE</scope>
    <source>
        <strain evidence="12">UHER 2000/2452</strain>
    </source>
</reference>
<gene>
    <name evidence="12" type="ORF">KME15_11430</name>
</gene>
<feature type="binding site" evidence="10">
    <location>
        <position position="357"/>
    </location>
    <ligand>
        <name>NAD(+)</name>
        <dbReference type="ChEBI" id="CHEBI:57540"/>
    </ligand>
</feature>
<feature type="binding site" evidence="9">
    <location>
        <position position="234"/>
    </location>
    <ligand>
        <name>substrate</name>
    </ligand>
</feature>
<dbReference type="PIRSF" id="PIRSF500134">
    <property type="entry name" value="UDPglc_DH_bac"/>
    <property type="match status" value="1"/>
</dbReference>
<evidence type="ECO:0000313" key="12">
    <source>
        <dbReference type="EMBL" id="MBW4659278.1"/>
    </source>
</evidence>
<proteinExistence type="inferred from homology"/>
<dbReference type="InterPro" id="IPR014026">
    <property type="entry name" value="UDP-Glc/GDP-Man_DH_dimer"/>
</dbReference>
<evidence type="ECO:0000256" key="7">
    <source>
        <dbReference type="PIRNR" id="PIRNR000124"/>
    </source>
</evidence>
<evidence type="ECO:0000256" key="10">
    <source>
        <dbReference type="PIRSR" id="PIRSR500134-3"/>
    </source>
</evidence>
<dbReference type="Proteomes" id="UP000757435">
    <property type="component" value="Unassembled WGS sequence"/>
</dbReference>
<comment type="caution">
    <text evidence="12">The sequence shown here is derived from an EMBL/GenBank/DDBJ whole genome shotgun (WGS) entry which is preliminary data.</text>
</comment>
<feature type="binding site" evidence="9">
    <location>
        <begin position="170"/>
        <end position="173"/>
    </location>
    <ligand>
        <name>substrate</name>
    </ligand>
</feature>
<dbReference type="GO" id="GO:0003979">
    <property type="term" value="F:UDP-glucose 6-dehydrogenase activity"/>
    <property type="evidence" value="ECO:0007669"/>
    <property type="project" value="UniProtKB-EC"/>
</dbReference>
<evidence type="ECO:0000256" key="8">
    <source>
        <dbReference type="PIRSR" id="PIRSR500134-1"/>
    </source>
</evidence>
<comment type="similarity">
    <text evidence="2 7">Belongs to the UDP-glucose/GDP-mannose dehydrogenase family.</text>
</comment>
<feature type="binding site" evidence="10">
    <location>
        <position position="35"/>
    </location>
    <ligand>
        <name>NAD(+)</name>
        <dbReference type="ChEBI" id="CHEBI:57540"/>
    </ligand>
</feature>
<dbReference type="InterPro" id="IPR008927">
    <property type="entry name" value="6-PGluconate_DH-like_C_sf"/>
</dbReference>
<dbReference type="SMART" id="SM00984">
    <property type="entry name" value="UDPG_MGDP_dh_C"/>
    <property type="match status" value="1"/>
</dbReference>
<feature type="active site" description="Nucleophile" evidence="8">
    <location>
        <position position="290"/>
    </location>
</feature>
<dbReference type="NCBIfam" id="TIGR03026">
    <property type="entry name" value="NDP-sugDHase"/>
    <property type="match status" value="1"/>
</dbReference>
<dbReference type="InterPro" id="IPR001732">
    <property type="entry name" value="UDP-Glc/GDP-Man_DH_N"/>
</dbReference>